<dbReference type="AlphaFoldDB" id="A0A7X8RH70"/>
<organism evidence="3 4">
    <name type="scientific">Corynebacterium pollutisoli</name>
    <dbReference type="NCBI Taxonomy" id="1610489"/>
    <lineage>
        <taxon>Bacteria</taxon>
        <taxon>Bacillati</taxon>
        <taxon>Actinomycetota</taxon>
        <taxon>Actinomycetes</taxon>
        <taxon>Mycobacteriales</taxon>
        <taxon>Corynebacteriaceae</taxon>
        <taxon>Corynebacterium</taxon>
    </lineage>
</organism>
<evidence type="ECO:0000313" key="4">
    <source>
        <dbReference type="Proteomes" id="UP000568696"/>
    </source>
</evidence>
<evidence type="ECO:0000313" key="3">
    <source>
        <dbReference type="EMBL" id="NLP39211.1"/>
    </source>
</evidence>
<feature type="transmembrane region" description="Helical" evidence="2">
    <location>
        <begin position="6"/>
        <end position="26"/>
    </location>
</feature>
<keyword evidence="2" id="KW-0812">Transmembrane</keyword>
<dbReference type="EMBL" id="JAAYSN010000149">
    <property type="protein sequence ID" value="NLP39211.1"/>
    <property type="molecule type" value="Genomic_DNA"/>
</dbReference>
<gene>
    <name evidence="3" type="ORF">GX356_05760</name>
</gene>
<accession>A0A7X8RH70</accession>
<evidence type="ECO:0000256" key="2">
    <source>
        <dbReference type="SAM" id="Phobius"/>
    </source>
</evidence>
<keyword evidence="2" id="KW-1133">Transmembrane helix</keyword>
<dbReference type="Proteomes" id="UP000568696">
    <property type="component" value="Unassembled WGS sequence"/>
</dbReference>
<sequence>LIFDLGIYLAVLGMLTMAINALGGYLRPGVDVNDLNYARIDDGGPLPATPTIEPGEDHVEAFPEPINPADAPRSVLVADAETTTATDKETDR</sequence>
<reference evidence="3 4" key="1">
    <citation type="journal article" date="2020" name="Biotechnol. Biofuels">
        <title>New insights from the biogas microbiome by comprehensive genome-resolved metagenomics of nearly 1600 species originating from multiple anaerobic digesters.</title>
        <authorList>
            <person name="Campanaro S."/>
            <person name="Treu L."/>
            <person name="Rodriguez-R L.M."/>
            <person name="Kovalovszki A."/>
            <person name="Ziels R.M."/>
            <person name="Maus I."/>
            <person name="Zhu X."/>
            <person name="Kougias P.G."/>
            <person name="Basile A."/>
            <person name="Luo G."/>
            <person name="Schluter A."/>
            <person name="Konstantinidis K.T."/>
            <person name="Angelidaki I."/>
        </authorList>
    </citation>
    <scope>NUCLEOTIDE SEQUENCE [LARGE SCALE GENOMIC DNA]</scope>
    <source>
        <strain evidence="3">AS23ysBPME_344</strain>
    </source>
</reference>
<evidence type="ECO:0000256" key="1">
    <source>
        <dbReference type="SAM" id="MobiDB-lite"/>
    </source>
</evidence>
<keyword evidence="2" id="KW-0472">Membrane</keyword>
<protein>
    <submittedName>
        <fullName evidence="3">Uncharacterized protein</fullName>
    </submittedName>
</protein>
<name>A0A7X8RH70_9CORY</name>
<proteinExistence type="predicted"/>
<feature type="region of interest" description="Disordered" evidence="1">
    <location>
        <begin position="65"/>
        <end position="92"/>
    </location>
</feature>
<comment type="caution">
    <text evidence="3">The sequence shown here is derived from an EMBL/GenBank/DDBJ whole genome shotgun (WGS) entry which is preliminary data.</text>
</comment>
<feature type="non-terminal residue" evidence="3">
    <location>
        <position position="1"/>
    </location>
</feature>